<proteinExistence type="predicted"/>
<dbReference type="AlphaFoldDB" id="A0A3S4CD13"/>
<organism evidence="2 3">
    <name type="scientific">Devosia equisanguinis</name>
    <dbReference type="NCBI Taxonomy" id="2490941"/>
    <lineage>
        <taxon>Bacteria</taxon>
        <taxon>Pseudomonadati</taxon>
        <taxon>Pseudomonadota</taxon>
        <taxon>Alphaproteobacteria</taxon>
        <taxon>Hyphomicrobiales</taxon>
        <taxon>Devosiaceae</taxon>
        <taxon>Devosia</taxon>
    </lineage>
</organism>
<dbReference type="OrthoDB" id="7950812at2"/>
<dbReference type="InterPro" id="IPR009579">
    <property type="entry name" value="DUF1192"/>
</dbReference>
<dbReference type="Pfam" id="PF06698">
    <property type="entry name" value="DUF1192"/>
    <property type="match status" value="1"/>
</dbReference>
<evidence type="ECO:0000313" key="2">
    <source>
        <dbReference type="EMBL" id="VDS04354.1"/>
    </source>
</evidence>
<evidence type="ECO:0008006" key="4">
    <source>
        <dbReference type="Google" id="ProtNLM"/>
    </source>
</evidence>
<name>A0A3S4CD13_9HYPH</name>
<keyword evidence="3" id="KW-1185">Reference proteome</keyword>
<accession>A0A3S4CD13</accession>
<dbReference type="EMBL" id="UZWD01000022">
    <property type="protein sequence ID" value="VDS04354.1"/>
    <property type="molecule type" value="Genomic_DNA"/>
</dbReference>
<protein>
    <recommendedName>
        <fullName evidence="4">DUF1192 domain-containing protein</fullName>
    </recommendedName>
</protein>
<dbReference type="Proteomes" id="UP000268844">
    <property type="component" value="Unassembled WGS sequence"/>
</dbReference>
<dbReference type="RefSeq" id="WP_126149935.1">
    <property type="nucleotide sequence ID" value="NZ_JBHTMH010000003.1"/>
</dbReference>
<reference evidence="2 3" key="1">
    <citation type="submission" date="2018-12" db="EMBL/GenBank/DDBJ databases">
        <authorList>
            <person name="Criscuolo A."/>
        </authorList>
    </citation>
    <scope>NUCLEOTIDE SEQUENCE [LARGE SCALE GENOMIC DNA]</scope>
    <source>
        <strain evidence="2">ACIP1116281</strain>
    </source>
</reference>
<keyword evidence="1" id="KW-0175">Coiled coil</keyword>
<gene>
    <name evidence="2" type="ORF">DEVEQU_01489</name>
</gene>
<evidence type="ECO:0000313" key="3">
    <source>
        <dbReference type="Proteomes" id="UP000268844"/>
    </source>
</evidence>
<evidence type="ECO:0000256" key="1">
    <source>
        <dbReference type="SAM" id="Coils"/>
    </source>
</evidence>
<feature type="coiled-coil region" evidence="1">
    <location>
        <begin position="23"/>
        <end position="57"/>
    </location>
</feature>
<sequence length="60" mass="6780">MLDEDPKPRKTHEIGMLLDALSVEELDARIGLLETEIERLRQAIAAKDKSRQAAEAAFKF</sequence>